<evidence type="ECO:0000313" key="1">
    <source>
        <dbReference type="EMBL" id="SNY64266.1"/>
    </source>
</evidence>
<sequence length="44" mass="4745">MHAAPGTEVTVVWGRPGMAPRPIRAVVTALPFMTDRRRGDVATV</sequence>
<organism evidence="1 2">
    <name type="scientific">Paractinoplanes atraurantiacus</name>
    <dbReference type="NCBI Taxonomy" id="1036182"/>
    <lineage>
        <taxon>Bacteria</taxon>
        <taxon>Bacillati</taxon>
        <taxon>Actinomycetota</taxon>
        <taxon>Actinomycetes</taxon>
        <taxon>Micromonosporales</taxon>
        <taxon>Micromonosporaceae</taxon>
        <taxon>Paractinoplanes</taxon>
    </lineage>
</organism>
<protein>
    <submittedName>
        <fullName evidence="1">Uncharacterized protein</fullName>
    </submittedName>
</protein>
<dbReference type="AlphaFoldDB" id="A0A285JYA2"/>
<dbReference type="Proteomes" id="UP000219612">
    <property type="component" value="Unassembled WGS sequence"/>
</dbReference>
<proteinExistence type="predicted"/>
<keyword evidence="2" id="KW-1185">Reference proteome</keyword>
<dbReference type="EMBL" id="OBDY01000026">
    <property type="protein sequence ID" value="SNY64266.1"/>
    <property type="molecule type" value="Genomic_DNA"/>
</dbReference>
<name>A0A285JYA2_9ACTN</name>
<accession>A0A285JYA2</accession>
<gene>
    <name evidence="1" type="ORF">SAMN05421748_12682</name>
</gene>
<reference evidence="1 2" key="1">
    <citation type="submission" date="2017-09" db="EMBL/GenBank/DDBJ databases">
        <authorList>
            <person name="Ehlers B."/>
            <person name="Leendertz F.H."/>
        </authorList>
    </citation>
    <scope>NUCLEOTIDE SEQUENCE [LARGE SCALE GENOMIC DNA]</scope>
    <source>
        <strain evidence="1 2">CGMCC 4.6857</strain>
    </source>
</reference>
<evidence type="ECO:0000313" key="2">
    <source>
        <dbReference type="Proteomes" id="UP000219612"/>
    </source>
</evidence>